<gene>
    <name evidence="1" type="ORF">SAMN04487908_103124</name>
</gene>
<evidence type="ECO:0000313" key="2">
    <source>
        <dbReference type="Proteomes" id="UP000184172"/>
    </source>
</evidence>
<evidence type="ECO:0000313" key="1">
    <source>
        <dbReference type="EMBL" id="SHI55490.1"/>
    </source>
</evidence>
<accession>A0A1M6C398</accession>
<name>A0A1M6C398_9FLAO</name>
<protein>
    <recommendedName>
        <fullName evidence="3">Alpha-ketoglutarate decarboxylase</fullName>
    </recommendedName>
</protein>
<sequence length="191" mass="21336">MDNIYLCFVNLKVFTMEKTVFRSLGKFFIALLFLLTVHVASSQNDAYKPRSPVRLGGGIGLSFGSGYFSGTLAPSAIYQFNDQFAMGVGLSGTYSSLKNRYKSTIVGGSVLALYNVIPEIQLSAEFEELSVSRKYDFDGLNSTEHYWYPGLFFGVGFHSGNVAIGIRYDVLYDKEKSIYADAYVPFVRVYF</sequence>
<organism evidence="1 2">
    <name type="scientific">Aequorivita viscosa</name>
    <dbReference type="NCBI Taxonomy" id="797419"/>
    <lineage>
        <taxon>Bacteria</taxon>
        <taxon>Pseudomonadati</taxon>
        <taxon>Bacteroidota</taxon>
        <taxon>Flavobacteriia</taxon>
        <taxon>Flavobacteriales</taxon>
        <taxon>Flavobacteriaceae</taxon>
        <taxon>Aequorivita</taxon>
    </lineage>
</organism>
<dbReference type="AlphaFoldDB" id="A0A1M6C398"/>
<dbReference type="Proteomes" id="UP000184172">
    <property type="component" value="Unassembled WGS sequence"/>
</dbReference>
<evidence type="ECO:0008006" key="3">
    <source>
        <dbReference type="Google" id="ProtNLM"/>
    </source>
</evidence>
<keyword evidence="2" id="KW-1185">Reference proteome</keyword>
<reference evidence="2" key="1">
    <citation type="submission" date="2016-11" db="EMBL/GenBank/DDBJ databases">
        <authorList>
            <person name="Varghese N."/>
            <person name="Submissions S."/>
        </authorList>
    </citation>
    <scope>NUCLEOTIDE SEQUENCE [LARGE SCALE GENOMIC DNA]</scope>
    <source>
        <strain evidence="2">DSM 26349</strain>
    </source>
</reference>
<dbReference type="STRING" id="797419.SAMN05216556_103124"/>
<proteinExistence type="predicted"/>
<dbReference type="EMBL" id="FQYV01000003">
    <property type="protein sequence ID" value="SHI55490.1"/>
    <property type="molecule type" value="Genomic_DNA"/>
</dbReference>